<proteinExistence type="inferred from homology"/>
<comment type="subunit">
    <text evidence="12">Monomer. Can also form homodimers and oligomers.</text>
</comment>
<comment type="catalytic activity">
    <reaction evidence="12">
        <text>a tRNA with a 3' CCA end + 2 CTP + ATP = a tRNA with a 3' CCACCA end + 3 diphosphate</text>
        <dbReference type="Rhea" id="RHEA:76235"/>
        <dbReference type="Rhea" id="RHEA-COMP:10468"/>
        <dbReference type="Rhea" id="RHEA-COMP:18655"/>
        <dbReference type="ChEBI" id="CHEBI:30616"/>
        <dbReference type="ChEBI" id="CHEBI:33019"/>
        <dbReference type="ChEBI" id="CHEBI:37563"/>
        <dbReference type="ChEBI" id="CHEBI:83071"/>
        <dbReference type="ChEBI" id="CHEBI:195187"/>
    </reaction>
</comment>
<evidence type="ECO:0000256" key="6">
    <source>
        <dbReference type="ARBA" id="ARBA00022741"/>
    </source>
</evidence>
<feature type="binding site" evidence="12">
    <location>
        <position position="143"/>
    </location>
    <ligand>
        <name>ATP</name>
        <dbReference type="ChEBI" id="CHEBI:30616"/>
    </ligand>
</feature>
<keyword evidence="5 12" id="KW-0479">Metal-binding</keyword>
<dbReference type="GO" id="GO:0016787">
    <property type="term" value="F:hydrolase activity"/>
    <property type="evidence" value="ECO:0007669"/>
    <property type="project" value="UniProtKB-KW"/>
</dbReference>
<evidence type="ECO:0000256" key="2">
    <source>
        <dbReference type="ARBA" id="ARBA00022679"/>
    </source>
</evidence>
<evidence type="ECO:0000259" key="13">
    <source>
        <dbReference type="PROSITE" id="PS51831"/>
    </source>
</evidence>
<evidence type="ECO:0000313" key="15">
    <source>
        <dbReference type="Proteomes" id="UP001325479"/>
    </source>
</evidence>
<protein>
    <recommendedName>
        <fullName evidence="12">Multifunctional CCA protein</fullName>
    </recommendedName>
    <domain>
        <recommendedName>
            <fullName evidence="12">CCA-adding enzyme</fullName>
            <ecNumber evidence="12">2.7.7.72</ecNumber>
        </recommendedName>
        <alternativeName>
            <fullName evidence="12">CCA tRNA nucleotidyltransferase</fullName>
        </alternativeName>
        <alternativeName>
            <fullName evidence="12">tRNA CCA-pyrophosphorylase</fullName>
        </alternativeName>
        <alternativeName>
            <fullName evidence="12">tRNA adenylyl-/cytidylyl-transferase</fullName>
        </alternativeName>
        <alternativeName>
            <fullName evidence="12">tRNA nucleotidyltransferase</fullName>
        </alternativeName>
        <alternativeName>
            <fullName evidence="12">tRNA-NT</fullName>
        </alternativeName>
    </domain>
    <domain>
        <recommendedName>
            <fullName evidence="12">2'-nucleotidase</fullName>
            <ecNumber evidence="12">3.1.3.-</ecNumber>
        </recommendedName>
    </domain>
    <domain>
        <recommendedName>
            <fullName evidence="12">2',3'-cyclic phosphodiesterase</fullName>
            <ecNumber evidence="12">3.1.4.-</ecNumber>
        </recommendedName>
    </domain>
    <domain>
        <recommendedName>
            <fullName evidence="12">Phosphatase</fullName>
        </recommendedName>
    </domain>
</protein>
<dbReference type="CDD" id="cd05398">
    <property type="entry name" value="NT_ClassII-CCAase"/>
    <property type="match status" value="1"/>
</dbReference>
<feature type="binding site" evidence="12">
    <location>
        <position position="23"/>
    </location>
    <ligand>
        <name>Mg(2+)</name>
        <dbReference type="ChEBI" id="CHEBI:18420"/>
    </ligand>
</feature>
<dbReference type="Gene3D" id="1.10.3090.10">
    <property type="entry name" value="cca-adding enzyme, domain 2"/>
    <property type="match status" value="1"/>
</dbReference>
<feature type="binding site" evidence="12">
    <location>
        <position position="146"/>
    </location>
    <ligand>
        <name>ATP</name>
        <dbReference type="ChEBI" id="CHEBI:30616"/>
    </ligand>
</feature>
<comment type="similarity">
    <text evidence="12">Belongs to the tRNA nucleotidyltransferase/poly(A) polymerase family. Bacterial CCA-adding enzyme type 1 subfamily.</text>
</comment>
<dbReference type="Proteomes" id="UP001325479">
    <property type="component" value="Chromosome"/>
</dbReference>
<dbReference type="NCBIfam" id="NF008137">
    <property type="entry name" value="PRK10885.1"/>
    <property type="match status" value="1"/>
</dbReference>
<dbReference type="InterPro" id="IPR043519">
    <property type="entry name" value="NT_sf"/>
</dbReference>
<evidence type="ECO:0000256" key="7">
    <source>
        <dbReference type="ARBA" id="ARBA00022800"/>
    </source>
</evidence>
<dbReference type="InterPro" id="IPR032828">
    <property type="entry name" value="PolyA_RNA-bd"/>
</dbReference>
<evidence type="ECO:0000256" key="9">
    <source>
        <dbReference type="ARBA" id="ARBA00022842"/>
    </source>
</evidence>
<keyword evidence="15" id="KW-1185">Reference proteome</keyword>
<keyword evidence="9 12" id="KW-0460">Magnesium</keyword>
<feature type="binding site" evidence="12">
    <location>
        <position position="143"/>
    </location>
    <ligand>
        <name>CTP</name>
        <dbReference type="ChEBI" id="CHEBI:37563"/>
    </ligand>
</feature>
<dbReference type="PANTHER" id="PTHR47545:SF1">
    <property type="entry name" value="MULTIFUNCTIONAL CCA PROTEIN"/>
    <property type="match status" value="1"/>
</dbReference>
<keyword evidence="8 12" id="KW-0067">ATP-binding</keyword>
<dbReference type="HAMAP" id="MF_01262">
    <property type="entry name" value="CCA_bact_type2"/>
    <property type="match status" value="1"/>
</dbReference>
<comment type="catalytic activity">
    <reaction evidence="12">
        <text>a tRNA precursor + 2 CTP + ATP = a tRNA with a 3' CCA end + 3 diphosphate</text>
        <dbReference type="Rhea" id="RHEA:14433"/>
        <dbReference type="Rhea" id="RHEA-COMP:10465"/>
        <dbReference type="Rhea" id="RHEA-COMP:10468"/>
        <dbReference type="ChEBI" id="CHEBI:30616"/>
        <dbReference type="ChEBI" id="CHEBI:33019"/>
        <dbReference type="ChEBI" id="CHEBI:37563"/>
        <dbReference type="ChEBI" id="CHEBI:74896"/>
        <dbReference type="ChEBI" id="CHEBI:83071"/>
        <dbReference type="EC" id="2.7.7.72"/>
    </reaction>
</comment>
<organism evidence="14 15">
    <name type="scientific">Paraburkholderia kururiensis</name>
    <dbReference type="NCBI Taxonomy" id="984307"/>
    <lineage>
        <taxon>Bacteria</taxon>
        <taxon>Pseudomonadati</taxon>
        <taxon>Pseudomonadota</taxon>
        <taxon>Betaproteobacteria</taxon>
        <taxon>Burkholderiales</taxon>
        <taxon>Burkholderiaceae</taxon>
        <taxon>Paraburkholderia</taxon>
    </lineage>
</organism>
<dbReference type="EMBL" id="CP139965">
    <property type="protein sequence ID" value="WQD76081.1"/>
    <property type="molecule type" value="Genomic_DNA"/>
</dbReference>
<dbReference type="InterPro" id="IPR012006">
    <property type="entry name" value="CCA_bact"/>
</dbReference>
<feature type="binding site" evidence="12">
    <location>
        <position position="146"/>
    </location>
    <ligand>
        <name>CTP</name>
        <dbReference type="ChEBI" id="CHEBI:37563"/>
    </ligand>
</feature>
<dbReference type="PANTHER" id="PTHR47545">
    <property type="entry name" value="MULTIFUNCTIONAL CCA PROTEIN"/>
    <property type="match status" value="1"/>
</dbReference>
<evidence type="ECO:0000256" key="8">
    <source>
        <dbReference type="ARBA" id="ARBA00022840"/>
    </source>
</evidence>
<dbReference type="Gene3D" id="3.30.460.10">
    <property type="entry name" value="Beta Polymerase, domain 2"/>
    <property type="match status" value="1"/>
</dbReference>
<sequence>MNIYAVGGAIRDELLGVPVQDRDYVVVGATPEQMIAQGFRPVGKDFPVFLHPDTKEEYALARTERKTAAGYHGFQFYYAADVTLEEDLARRDLTINAMAREVRPDGELTGPVIDPFHGEADLRARVFRHVSDAFLEDPVRILRVARFAARFTDFTVAPETVALMKKMVAAGEVDALVPERVWQEVSRGLMEQKPSRMFAVLRECGALARVLPEVDALFGVAQRADYHPEVDTGVHVMMVVDHAAQQRYALPVRFAALTHDLGKATTPEHVLPRHIGHEGRSVDLLKPLCERLRVPNDCRDLAVLVAREHGNIHRVMEMGAAALVRLFERCDALRKPARFAEALQACEADARGRLGFESREYPQAERLREALVAARSVDAGAIAKEHAERPEQIKDAVHRARVKAVARAIGGGEEAAE</sequence>
<dbReference type="Pfam" id="PF12627">
    <property type="entry name" value="PolyA_pol_RNAbd"/>
    <property type="match status" value="1"/>
</dbReference>
<feature type="binding site" evidence="12">
    <location>
        <position position="91"/>
    </location>
    <ligand>
        <name>ATP</name>
        <dbReference type="ChEBI" id="CHEBI:30616"/>
    </ligand>
</feature>
<dbReference type="GO" id="GO:0004810">
    <property type="term" value="F:CCA tRNA nucleotidyltransferase activity"/>
    <property type="evidence" value="ECO:0007669"/>
    <property type="project" value="UniProtKB-EC"/>
</dbReference>
<keyword evidence="3 12" id="KW-0819">tRNA processing</keyword>
<keyword evidence="12 14" id="KW-0378">Hydrolase</keyword>
<dbReference type="EC" id="2.7.7.72" evidence="12"/>
<dbReference type="HAMAP" id="MF_01261">
    <property type="entry name" value="CCA_bact_type1"/>
    <property type="match status" value="1"/>
</dbReference>
<dbReference type="EC" id="3.1.4.-" evidence="12"/>
<feature type="domain" description="HD" evidence="13">
    <location>
        <begin position="232"/>
        <end position="333"/>
    </location>
</feature>
<comment type="miscellaneous">
    <text evidence="12">A single active site specifically recognizes both ATP and CTP and is responsible for their addition.</text>
</comment>
<evidence type="ECO:0000256" key="12">
    <source>
        <dbReference type="HAMAP-Rule" id="MF_01261"/>
    </source>
</evidence>
<keyword evidence="1 12" id="KW-0533">Nickel</keyword>
<dbReference type="SUPFAM" id="SSF81301">
    <property type="entry name" value="Nucleotidyltransferase"/>
    <property type="match status" value="1"/>
</dbReference>
<dbReference type="Pfam" id="PF01966">
    <property type="entry name" value="HD"/>
    <property type="match status" value="1"/>
</dbReference>
<feature type="binding site" evidence="12">
    <location>
        <position position="91"/>
    </location>
    <ligand>
        <name>CTP</name>
        <dbReference type="ChEBI" id="CHEBI:37563"/>
    </ligand>
</feature>
<dbReference type="SUPFAM" id="SSF81891">
    <property type="entry name" value="Poly A polymerase C-terminal region-like"/>
    <property type="match status" value="1"/>
</dbReference>
<comment type="function">
    <text evidence="12">Catalyzes the addition and repair of the essential 3'-terminal CCA sequence in tRNAs without using a nucleic acid template. Adds these three nucleotides in the order of C, C, and A to the tRNA nucleotide-73, using CTP and ATP as substrates and producing inorganic pyrophosphate. tRNA 3'-terminal CCA addition is required both for tRNA processing and repair. Also involved in tRNA surveillance by mediating tandem CCA addition to generate a CCACCA at the 3' terminus of unstable tRNAs. While stable tRNAs receive only 3'-terminal CCA, unstable tRNAs are marked with CCACCA and rapidly degraded.</text>
</comment>
<keyword evidence="10 12" id="KW-0694">RNA-binding</keyword>
<evidence type="ECO:0000313" key="14">
    <source>
        <dbReference type="EMBL" id="WQD76081.1"/>
    </source>
</evidence>
<dbReference type="InterPro" id="IPR002646">
    <property type="entry name" value="PolA_pol_head_dom"/>
</dbReference>
<keyword evidence="6 12" id="KW-0547">Nucleotide-binding</keyword>
<dbReference type="PROSITE" id="PS51831">
    <property type="entry name" value="HD"/>
    <property type="match status" value="1"/>
</dbReference>
<dbReference type="Pfam" id="PF01743">
    <property type="entry name" value="PolyA_pol"/>
    <property type="match status" value="1"/>
</dbReference>
<evidence type="ECO:0000256" key="4">
    <source>
        <dbReference type="ARBA" id="ARBA00022695"/>
    </source>
</evidence>
<feature type="binding site" evidence="12">
    <location>
        <position position="21"/>
    </location>
    <ligand>
        <name>Mg(2+)</name>
        <dbReference type="ChEBI" id="CHEBI:18420"/>
    </ligand>
</feature>
<evidence type="ECO:0000256" key="3">
    <source>
        <dbReference type="ARBA" id="ARBA00022694"/>
    </source>
</evidence>
<evidence type="ECO:0000256" key="11">
    <source>
        <dbReference type="ARBA" id="ARBA00023268"/>
    </source>
</evidence>
<name>A0ABZ0WFE9_9BURK</name>
<dbReference type="PIRSF" id="PIRSF000813">
    <property type="entry name" value="CCA_bact"/>
    <property type="match status" value="1"/>
</dbReference>
<evidence type="ECO:0000256" key="5">
    <source>
        <dbReference type="ARBA" id="ARBA00022723"/>
    </source>
</evidence>
<dbReference type="EC" id="3.1.3.-" evidence="12"/>
<keyword evidence="7 12" id="KW-0692">RNA repair</keyword>
<feature type="binding site" evidence="12">
    <location>
        <position position="11"/>
    </location>
    <ligand>
        <name>ATP</name>
        <dbReference type="ChEBI" id="CHEBI:30616"/>
    </ligand>
</feature>
<comment type="cofactor">
    <cofactor evidence="12">
        <name>Mg(2+)</name>
        <dbReference type="ChEBI" id="CHEBI:18420"/>
    </cofactor>
    <text evidence="12">Magnesium is required for nucleotidyltransferase activity.</text>
</comment>
<keyword evidence="2 12" id="KW-0808">Transferase</keyword>
<keyword evidence="4 12" id="KW-0548">Nucleotidyltransferase</keyword>
<dbReference type="RefSeq" id="WP_114815112.1">
    <property type="nucleotide sequence ID" value="NZ_CP139965.1"/>
</dbReference>
<accession>A0ABZ0WFE9</accession>
<dbReference type="InterPro" id="IPR006674">
    <property type="entry name" value="HD_domain"/>
</dbReference>
<keyword evidence="11 12" id="KW-0511">Multifunctional enzyme</keyword>
<gene>
    <name evidence="12" type="primary">cca</name>
    <name evidence="14" type="ORF">U0042_18400</name>
</gene>
<feature type="binding site" evidence="12">
    <location>
        <position position="11"/>
    </location>
    <ligand>
        <name>CTP</name>
        <dbReference type="ChEBI" id="CHEBI:37563"/>
    </ligand>
</feature>
<comment type="domain">
    <text evidence="12">Comprises two domains: an N-terminal domain containing the nucleotidyltransferase activity and a C-terminal HD domain associated with both phosphodiesterase and phosphatase activities.</text>
</comment>
<evidence type="ECO:0000256" key="1">
    <source>
        <dbReference type="ARBA" id="ARBA00022596"/>
    </source>
</evidence>
<feature type="binding site" evidence="12">
    <location>
        <position position="8"/>
    </location>
    <ligand>
        <name>ATP</name>
        <dbReference type="ChEBI" id="CHEBI:30616"/>
    </ligand>
</feature>
<reference evidence="14 15" key="1">
    <citation type="submission" date="2023-12" db="EMBL/GenBank/DDBJ databases">
        <title>Genome sequencing and assembly of bacterial species from a model synthetic community.</title>
        <authorList>
            <person name="Hogle S.L."/>
        </authorList>
    </citation>
    <scope>NUCLEOTIDE SEQUENCE [LARGE SCALE GENOMIC DNA]</scope>
    <source>
        <strain evidence="14 15">HAMBI 2494</strain>
    </source>
</reference>
<dbReference type="InterPro" id="IPR050124">
    <property type="entry name" value="tRNA_CCA-adding_enzyme"/>
</dbReference>
<evidence type="ECO:0000256" key="10">
    <source>
        <dbReference type="ARBA" id="ARBA00022884"/>
    </source>
</evidence>
<feature type="binding site" evidence="12">
    <location>
        <position position="8"/>
    </location>
    <ligand>
        <name>CTP</name>
        <dbReference type="ChEBI" id="CHEBI:37563"/>
    </ligand>
</feature>
<comment type="cofactor">
    <cofactor evidence="12">
        <name>Ni(2+)</name>
        <dbReference type="ChEBI" id="CHEBI:49786"/>
    </cofactor>
    <text evidence="12">Nickel for phosphatase activity.</text>
</comment>